<dbReference type="OrthoDB" id="5399006at2759"/>
<organism evidence="1 2">
    <name type="scientific">Kwoniella shandongensis</name>
    <dbReference type="NCBI Taxonomy" id="1734106"/>
    <lineage>
        <taxon>Eukaryota</taxon>
        <taxon>Fungi</taxon>
        <taxon>Dikarya</taxon>
        <taxon>Basidiomycota</taxon>
        <taxon>Agaricomycotina</taxon>
        <taxon>Tremellomycetes</taxon>
        <taxon>Tremellales</taxon>
        <taxon>Cryptococcaceae</taxon>
        <taxon>Kwoniella</taxon>
    </lineage>
</organism>
<dbReference type="Proteomes" id="UP000322225">
    <property type="component" value="Chromosome 11"/>
</dbReference>
<dbReference type="GeneID" id="43589251"/>
<dbReference type="KEGG" id="ksn:43589251"/>
<dbReference type="Pfam" id="PF00106">
    <property type="entry name" value="adh_short"/>
    <property type="match status" value="1"/>
</dbReference>
<dbReference type="PANTHER" id="PTHR43431">
    <property type="entry name" value="OXIDOREDUCTASE, SHORT CHAIN DEHYDROGENASE/REDUCTASE FAMILY (AFU_ORTHOLOGUE AFUA_5G14000)"/>
    <property type="match status" value="1"/>
</dbReference>
<dbReference type="InterPro" id="IPR036291">
    <property type="entry name" value="NAD(P)-bd_dom_sf"/>
</dbReference>
<reference evidence="1" key="1">
    <citation type="submission" date="2017-08" db="EMBL/GenBank/DDBJ databases">
        <authorList>
            <person name="Cuomo C."/>
            <person name="Billmyre B."/>
            <person name="Heitman J."/>
        </authorList>
    </citation>
    <scope>NUCLEOTIDE SEQUENCE</scope>
    <source>
        <strain evidence="1">CBS 12478</strain>
    </source>
</reference>
<name>A0A5M6BXZ6_9TREE</name>
<evidence type="ECO:0000313" key="2">
    <source>
        <dbReference type="Proteomes" id="UP000322225"/>
    </source>
</evidence>
<dbReference type="EMBL" id="CP144061">
    <property type="protein sequence ID" value="WWD21513.1"/>
    <property type="molecule type" value="Genomic_DNA"/>
</dbReference>
<dbReference type="PANTHER" id="PTHR43431:SF7">
    <property type="entry name" value="OXIDOREDUCTASE, SHORT CHAIN DEHYDROGENASE_REDUCTASE FAMILY (AFU_ORTHOLOGUE AFUA_5G14000)"/>
    <property type="match status" value="1"/>
</dbReference>
<gene>
    <name evidence="1" type="ORF">CI109_105999</name>
</gene>
<dbReference type="InterPro" id="IPR002347">
    <property type="entry name" value="SDR_fam"/>
</dbReference>
<dbReference type="AlphaFoldDB" id="A0A5M6BXZ6"/>
<evidence type="ECO:0000313" key="1">
    <source>
        <dbReference type="EMBL" id="WWD21513.1"/>
    </source>
</evidence>
<dbReference type="RefSeq" id="XP_031860622.1">
    <property type="nucleotide sequence ID" value="XM_032005110.1"/>
</dbReference>
<dbReference type="PRINTS" id="PR00081">
    <property type="entry name" value="GDHRDH"/>
</dbReference>
<sequence length="249" mass="26728">MSAQRRIAVILGVGPGLSASIAKTLSSTHSILLLSRSLPSSLPSLNLPSSIPSSNILAVSCDGSSASLKSAFEKLKETWPEGKVDVGVYNVNEKFEMKGFLEKSEDDLRRSLEAGVVGAWNLSSILLPLFLSNSPDSTSGARGVLLFTGATMALRGGAVFSNIASGMFARRALSQSLAREFGPQGVHVSHVIVDGMIDTERVKGIMGGSDTEGKRMKPDDIAESYKFLVEQKRSAWTQELDLRPDVEKW</sequence>
<protein>
    <submittedName>
        <fullName evidence="1">Uncharacterized protein</fullName>
    </submittedName>
</protein>
<reference evidence="1" key="2">
    <citation type="submission" date="2024-01" db="EMBL/GenBank/DDBJ databases">
        <title>Comparative genomics of Cryptococcus and Kwoniella reveals pathogenesis evolution and contrasting modes of karyotype evolution via chromosome fusion or intercentromeric recombination.</title>
        <authorList>
            <person name="Coelho M.A."/>
            <person name="David-Palma M."/>
            <person name="Shea T."/>
            <person name="Bowers K."/>
            <person name="McGinley-Smith S."/>
            <person name="Mohammad A.W."/>
            <person name="Gnirke A."/>
            <person name="Yurkov A.M."/>
            <person name="Nowrousian M."/>
            <person name="Sun S."/>
            <person name="Cuomo C.A."/>
            <person name="Heitman J."/>
        </authorList>
    </citation>
    <scope>NUCLEOTIDE SEQUENCE</scope>
    <source>
        <strain evidence="1">CBS 12478</strain>
    </source>
</reference>
<keyword evidence="2" id="KW-1185">Reference proteome</keyword>
<accession>A0A5M6BXZ6</accession>
<proteinExistence type="predicted"/>
<dbReference type="Gene3D" id="3.40.50.720">
    <property type="entry name" value="NAD(P)-binding Rossmann-like Domain"/>
    <property type="match status" value="1"/>
</dbReference>
<dbReference type="SUPFAM" id="SSF51735">
    <property type="entry name" value="NAD(P)-binding Rossmann-fold domains"/>
    <property type="match status" value="1"/>
</dbReference>